<evidence type="ECO:0000259" key="8">
    <source>
        <dbReference type="PROSITE" id="PS51178"/>
    </source>
</evidence>
<evidence type="ECO:0000256" key="6">
    <source>
        <dbReference type="ARBA" id="ARBA00022801"/>
    </source>
</evidence>
<comment type="catalytic activity">
    <reaction evidence="1">
        <text>a beta-lactam + H2O = a substituted beta-amino acid</text>
        <dbReference type="Rhea" id="RHEA:20401"/>
        <dbReference type="ChEBI" id="CHEBI:15377"/>
        <dbReference type="ChEBI" id="CHEBI:35627"/>
        <dbReference type="ChEBI" id="CHEBI:140347"/>
        <dbReference type="EC" id="3.5.2.6"/>
    </reaction>
</comment>
<protein>
    <recommendedName>
        <fullName evidence="3">beta-lactamase</fullName>
        <ecNumber evidence="3">3.5.2.6</ecNumber>
    </recommendedName>
</protein>
<dbReference type="PROSITE" id="PS51178">
    <property type="entry name" value="PASTA"/>
    <property type="match status" value="1"/>
</dbReference>
<dbReference type="EMBL" id="FQXS01000024">
    <property type="protein sequence ID" value="SHI04170.1"/>
    <property type="molecule type" value="Genomic_DNA"/>
</dbReference>
<evidence type="ECO:0000256" key="4">
    <source>
        <dbReference type="ARBA" id="ARBA00022645"/>
    </source>
</evidence>
<dbReference type="SUPFAM" id="SSF54184">
    <property type="entry name" value="Penicillin-binding protein 2x (pbp-2x), c-terminal domain"/>
    <property type="match status" value="1"/>
</dbReference>
<dbReference type="Pfam" id="PF03793">
    <property type="entry name" value="PASTA"/>
    <property type="match status" value="1"/>
</dbReference>
<dbReference type="Gene3D" id="3.90.1310.10">
    <property type="entry name" value="Penicillin-binding protein 2a (Domain 2)"/>
    <property type="match status" value="1"/>
</dbReference>
<keyword evidence="10" id="KW-1185">Reference proteome</keyword>
<evidence type="ECO:0000256" key="3">
    <source>
        <dbReference type="ARBA" id="ARBA00012865"/>
    </source>
</evidence>
<name>A0A1M5XWI6_9BACT</name>
<dbReference type="STRING" id="1121409.SAMN02745124_03410"/>
<dbReference type="GO" id="GO:0008658">
    <property type="term" value="F:penicillin binding"/>
    <property type="evidence" value="ECO:0007669"/>
    <property type="project" value="InterPro"/>
</dbReference>
<sequence>MVKRSRLRTKQVGRRRLVIIVLITLVCIGAAWYVSRWQPEFWHRITGYLAVEQDRDTRSRESVRGTIYDRNYQVLAVSYERVSVYATVREIPDLAAVIKPLSTVLGIPAEDIAERLGAGSPRIWLARDISQEQEELITDLALRGVYLHREFVRHYPERESAAHLVGFVERDTGLAGIEQFYNRLERKYRLDKRGVETLPLVADGHPGVDGRHLLLTLDLKIQRILDNHLASYVNLPSGSKRGIVVMEAATGALIGYAQTPSFDPNRFHTYREELFADIFDEMMAVPEPFKVFLREISLLASQPEGAGGLLPWSVVTERRKLGVQLQLWEKLGVGNREGYDFTSSSQTVSERVSFDPPQVLLPDYETVPVMQTPLQLLTSITRSVNGGVGVTPHAADRLVLRRNQSEYLLESFGDPGKRDVIDTSLTPELRRLFQAMGQAGPVDSRLLSGTSTSYRMNGGMNSFQQHHLSLALVPAERPELVVLAVGSDPGYLTEKKDAADLDRNVLSLIAPVIALQRVMKNLADMMSPGDQAGINYRSVVGADSATAPVRDQASEETELNRLEVVMPELDGMSLRKSLRILQAAGITVRVQGTGRVVDQRPEAGSPLSSGAQVLLMLEQDRVDADFKNDPASGVR</sequence>
<evidence type="ECO:0000313" key="10">
    <source>
        <dbReference type="Proteomes" id="UP000184139"/>
    </source>
</evidence>
<keyword evidence="6" id="KW-0378">Hydrolase</keyword>
<keyword evidence="4" id="KW-0645">Protease</keyword>
<dbReference type="GO" id="GO:0071555">
    <property type="term" value="P:cell wall organization"/>
    <property type="evidence" value="ECO:0007669"/>
    <property type="project" value="TreeGrafter"/>
</dbReference>
<dbReference type="InterPro" id="IPR012338">
    <property type="entry name" value="Beta-lactam/transpept-like"/>
</dbReference>
<dbReference type="GO" id="GO:0046677">
    <property type="term" value="P:response to antibiotic"/>
    <property type="evidence" value="ECO:0007669"/>
    <property type="project" value="UniProtKB-KW"/>
</dbReference>
<comment type="similarity">
    <text evidence="2">Belongs to the class-D beta-lactamase family.</text>
</comment>
<dbReference type="EC" id="3.5.2.6" evidence="3"/>
<dbReference type="InterPro" id="IPR050515">
    <property type="entry name" value="Beta-lactam/transpept"/>
</dbReference>
<feature type="domain" description="PASTA" evidence="8">
    <location>
        <begin position="560"/>
        <end position="619"/>
    </location>
</feature>
<dbReference type="Gene3D" id="3.30.10.20">
    <property type="match status" value="1"/>
</dbReference>
<evidence type="ECO:0000313" key="9">
    <source>
        <dbReference type="EMBL" id="SHI04170.1"/>
    </source>
</evidence>
<dbReference type="OrthoDB" id="9789078at2"/>
<proteinExistence type="inferred from homology"/>
<dbReference type="AlphaFoldDB" id="A0A1M5XWI6"/>
<dbReference type="InterPro" id="IPR036138">
    <property type="entry name" value="PBP_dimer_sf"/>
</dbReference>
<evidence type="ECO:0000256" key="2">
    <source>
        <dbReference type="ARBA" id="ARBA00007898"/>
    </source>
</evidence>
<accession>A0A1M5XWI6</accession>
<evidence type="ECO:0000256" key="5">
    <source>
        <dbReference type="ARBA" id="ARBA00022729"/>
    </source>
</evidence>
<evidence type="ECO:0000256" key="7">
    <source>
        <dbReference type="ARBA" id="ARBA00023251"/>
    </source>
</evidence>
<keyword evidence="5" id="KW-0732">Signal</keyword>
<dbReference type="Pfam" id="PF03717">
    <property type="entry name" value="PBP_dimer"/>
    <property type="match status" value="1"/>
</dbReference>
<dbReference type="SUPFAM" id="SSF56601">
    <property type="entry name" value="beta-lactamase/transpeptidase-like"/>
    <property type="match status" value="1"/>
</dbReference>
<dbReference type="InterPro" id="IPR005543">
    <property type="entry name" value="PASTA_dom"/>
</dbReference>
<dbReference type="PANTHER" id="PTHR30627">
    <property type="entry name" value="PEPTIDOGLYCAN D,D-TRANSPEPTIDASE"/>
    <property type="match status" value="1"/>
</dbReference>
<dbReference type="SUPFAM" id="SSF56519">
    <property type="entry name" value="Penicillin binding protein dimerisation domain"/>
    <property type="match status" value="1"/>
</dbReference>
<dbReference type="RefSeq" id="WP_073377893.1">
    <property type="nucleotide sequence ID" value="NZ_FQXS01000024.1"/>
</dbReference>
<dbReference type="GO" id="GO:0004180">
    <property type="term" value="F:carboxypeptidase activity"/>
    <property type="evidence" value="ECO:0007669"/>
    <property type="project" value="UniProtKB-KW"/>
</dbReference>
<dbReference type="GO" id="GO:0005886">
    <property type="term" value="C:plasma membrane"/>
    <property type="evidence" value="ECO:0007669"/>
    <property type="project" value="TreeGrafter"/>
</dbReference>
<dbReference type="Proteomes" id="UP000184139">
    <property type="component" value="Unassembled WGS sequence"/>
</dbReference>
<organism evidence="9 10">
    <name type="scientific">Desulfofustis glycolicus DSM 9705</name>
    <dbReference type="NCBI Taxonomy" id="1121409"/>
    <lineage>
        <taxon>Bacteria</taxon>
        <taxon>Pseudomonadati</taxon>
        <taxon>Thermodesulfobacteriota</taxon>
        <taxon>Desulfobulbia</taxon>
        <taxon>Desulfobulbales</taxon>
        <taxon>Desulfocapsaceae</taxon>
        <taxon>Desulfofustis</taxon>
    </lineage>
</organism>
<gene>
    <name evidence="9" type="ORF">SAMN02745124_03410</name>
</gene>
<evidence type="ECO:0000256" key="1">
    <source>
        <dbReference type="ARBA" id="ARBA00001526"/>
    </source>
</evidence>
<keyword evidence="4" id="KW-0121">Carboxypeptidase</keyword>
<dbReference type="CDD" id="cd06575">
    <property type="entry name" value="PASTA_Pbp2x-like_2"/>
    <property type="match status" value="1"/>
</dbReference>
<dbReference type="Gene3D" id="3.40.710.10">
    <property type="entry name" value="DD-peptidase/beta-lactamase superfamily"/>
    <property type="match status" value="2"/>
</dbReference>
<dbReference type="GO" id="GO:0008800">
    <property type="term" value="F:beta-lactamase activity"/>
    <property type="evidence" value="ECO:0007669"/>
    <property type="project" value="UniProtKB-EC"/>
</dbReference>
<dbReference type="InterPro" id="IPR005311">
    <property type="entry name" value="PBP_dimer"/>
</dbReference>
<keyword evidence="7" id="KW-0046">Antibiotic resistance</keyword>
<dbReference type="SMART" id="SM00740">
    <property type="entry name" value="PASTA"/>
    <property type="match status" value="1"/>
</dbReference>
<reference evidence="9 10" key="1">
    <citation type="submission" date="2016-11" db="EMBL/GenBank/DDBJ databases">
        <authorList>
            <person name="Jaros S."/>
            <person name="Januszkiewicz K."/>
            <person name="Wedrychowicz H."/>
        </authorList>
    </citation>
    <scope>NUCLEOTIDE SEQUENCE [LARGE SCALE GENOMIC DNA]</scope>
    <source>
        <strain evidence="9 10">DSM 9705</strain>
    </source>
</reference>
<dbReference type="PANTHER" id="PTHR30627:SF6">
    <property type="entry name" value="BETA-LACTAMASE YBXI-RELATED"/>
    <property type="match status" value="1"/>
</dbReference>